<feature type="transmembrane region" description="Helical" evidence="1">
    <location>
        <begin position="39"/>
        <end position="63"/>
    </location>
</feature>
<evidence type="ECO:0000313" key="3">
    <source>
        <dbReference type="Proteomes" id="UP000824160"/>
    </source>
</evidence>
<keyword evidence="1" id="KW-0812">Transmembrane</keyword>
<dbReference type="Proteomes" id="UP000824160">
    <property type="component" value="Unassembled WGS sequence"/>
</dbReference>
<feature type="transmembrane region" description="Helical" evidence="1">
    <location>
        <begin position="149"/>
        <end position="168"/>
    </location>
</feature>
<accession>A0A9D1KQV0</accession>
<feature type="transmembrane region" description="Helical" evidence="1">
    <location>
        <begin position="325"/>
        <end position="344"/>
    </location>
</feature>
<keyword evidence="1" id="KW-0472">Membrane</keyword>
<comment type="caution">
    <text evidence="2">The sequence shown here is derived from an EMBL/GenBank/DDBJ whole genome shotgun (WGS) entry which is preliminary data.</text>
</comment>
<keyword evidence="1" id="KW-1133">Transmembrane helix</keyword>
<feature type="transmembrane region" description="Helical" evidence="1">
    <location>
        <begin position="246"/>
        <end position="266"/>
    </location>
</feature>
<feature type="transmembrane region" description="Helical" evidence="1">
    <location>
        <begin position="83"/>
        <end position="102"/>
    </location>
</feature>
<reference evidence="2" key="2">
    <citation type="journal article" date="2021" name="PeerJ">
        <title>Extensive microbial diversity within the chicken gut microbiome revealed by metagenomics and culture.</title>
        <authorList>
            <person name="Gilroy R."/>
            <person name="Ravi A."/>
            <person name="Getino M."/>
            <person name="Pursley I."/>
            <person name="Horton D.L."/>
            <person name="Alikhan N.F."/>
            <person name="Baker D."/>
            <person name="Gharbi K."/>
            <person name="Hall N."/>
            <person name="Watson M."/>
            <person name="Adriaenssens E.M."/>
            <person name="Foster-Nyarko E."/>
            <person name="Jarju S."/>
            <person name="Secka A."/>
            <person name="Antonio M."/>
            <person name="Oren A."/>
            <person name="Chaudhuri R.R."/>
            <person name="La Ragione R."/>
            <person name="Hildebrand F."/>
            <person name="Pallen M.J."/>
        </authorList>
    </citation>
    <scope>NUCLEOTIDE SEQUENCE</scope>
    <source>
        <strain evidence="2">ChiBcec7-5410</strain>
    </source>
</reference>
<feature type="transmembrane region" description="Helical" evidence="1">
    <location>
        <begin position="123"/>
        <end position="143"/>
    </location>
</feature>
<reference evidence="2" key="1">
    <citation type="submission" date="2020-10" db="EMBL/GenBank/DDBJ databases">
        <authorList>
            <person name="Gilroy R."/>
        </authorList>
    </citation>
    <scope>NUCLEOTIDE SEQUENCE</scope>
    <source>
        <strain evidence="2">ChiBcec7-5410</strain>
    </source>
</reference>
<dbReference type="AlphaFoldDB" id="A0A9D1KQV0"/>
<feature type="transmembrane region" description="Helical" evidence="1">
    <location>
        <begin position="287"/>
        <end position="305"/>
    </location>
</feature>
<feature type="transmembrane region" description="Helical" evidence="1">
    <location>
        <begin position="12"/>
        <end position="27"/>
    </location>
</feature>
<dbReference type="EMBL" id="DVLW01000017">
    <property type="protein sequence ID" value="HIT93639.1"/>
    <property type="molecule type" value="Genomic_DNA"/>
</dbReference>
<name>A0A9D1KQV0_9FIRM</name>
<proteinExistence type="predicted"/>
<organism evidence="2 3">
    <name type="scientific">Candidatus Faecivivens stercoripullorum</name>
    <dbReference type="NCBI Taxonomy" id="2840805"/>
    <lineage>
        <taxon>Bacteria</taxon>
        <taxon>Bacillati</taxon>
        <taxon>Bacillota</taxon>
        <taxon>Clostridia</taxon>
        <taxon>Eubacteriales</taxon>
        <taxon>Oscillospiraceae</taxon>
        <taxon>Oscillospiraceae incertae sedis</taxon>
        <taxon>Candidatus Faecivivens</taxon>
    </lineage>
</organism>
<gene>
    <name evidence="2" type="ORF">IAC43_00485</name>
</gene>
<evidence type="ECO:0000256" key="1">
    <source>
        <dbReference type="SAM" id="Phobius"/>
    </source>
</evidence>
<sequence>MILDRTREKINGLLVVCGMGAGVLLLVRSEVAAEGVRRGISLCLETVIPSLFIFMIFCDLFAGLGNGNILLRPFGMLASVYRLPKATAPALLLGVIGGYPIGARMAATMKREGKLNSQQAGRLLTVAYGASPAFMAGAGWYVFGNGNLGLALWGCQLAAGVITGIILSRFYPREQTECSVSQSGGPGQFVGAVVSAVRGMGIICGFVVVFSAIGSYLNLLPGGIGRWITAGMEVSVGCSAAKGLPFYPALLCVAGCCSLGGVSVWMQNACFLRGSGISMRLFFISRLVHLPLSLLITLAADRIFSFSGWMAGEVFCSFGTAVPSIGSGNLVSSVFLVVCCLMLLPGGRKVCYNTSDFTR</sequence>
<protein>
    <recommendedName>
        <fullName evidence="4">Sporulation integral membrane protein YlbJ</fullName>
    </recommendedName>
</protein>
<evidence type="ECO:0000313" key="2">
    <source>
        <dbReference type="EMBL" id="HIT93639.1"/>
    </source>
</evidence>
<evidence type="ECO:0008006" key="4">
    <source>
        <dbReference type="Google" id="ProtNLM"/>
    </source>
</evidence>